<feature type="repeat" description="ANK" evidence="1">
    <location>
        <begin position="402"/>
        <end position="434"/>
    </location>
</feature>
<dbReference type="PANTHER" id="PTHR47685">
    <property type="entry name" value="MAGNESIUM TRANSPORT PROTEIN CORA"/>
    <property type="match status" value="1"/>
</dbReference>
<dbReference type="Gene3D" id="1.20.58.340">
    <property type="entry name" value="Magnesium transport protein CorA, transmembrane region"/>
    <property type="match status" value="1"/>
</dbReference>
<feature type="region of interest" description="Disordered" evidence="2">
    <location>
        <begin position="562"/>
        <end position="587"/>
    </location>
</feature>
<dbReference type="Gene3D" id="1.25.40.20">
    <property type="entry name" value="Ankyrin repeat-containing domain"/>
    <property type="match status" value="1"/>
</dbReference>
<sequence>MSSSPAELEREAGRVLGEVSGPDEEIAHLEDEVARLEDAENTSKHLDALVKLGTVYLDNGQLENAERVLRQVKAQMVEVWGWYHTATMSCLQGLVKVYVADGNFDEAIALYTEGINGVRRAAGSENPWTSELQNNAACICIKKGDFETAEKLLQKSLKAKLIVFGKDHRSTFKFKCNLALVHYLREDTSDLESTLQSVLQRSREIYGDGDETTVAIARQLIGLHFATENAQAGHSLCRDLQIQPYVEDNPATVHYDNHIPSSHVTRPIDEDPPPDFYELLSKIGPRYSHKIMSTLKWTREKITKWAGISVNEFADLVGVPFSLDWNNLTDADVLLNNAAMLGHESTVQMLLEARGSLEDNSQKDEENTVMQNAMRNACAYGNVGVARLFLNRGVSVDSADSTGKTALHKAAGKGHSDVVVALLEFNADIYARDESGNTGLDAAIAGNFEDVIRVFMEHQGALVVSSVSKLESAPEVTDFEDNMNEDIWTGMEATVIDFFIDDSVETDVVEEHRIRQLPVETLIWDKSNPYERRSRFSFDFDIQERSSSGYWSGSRSSRRISSSHSRLRVTQGPTTESTPEVESQHSNTTLSYAESSLGDFIVGENSQYSGTASGDSVLGSAALGDEADADFKWIHLPANNASSPMSWVEALMMKVLKQRGVQYQNQDLMKEDLWSDRLHQALGLAAHSCFMKPYCRSVAEGTGESNSLVLFHARDNMAAKIRKVEEDNEGEDTEMVKKLAKEYFFEFLLGKKGDRLVAVYKDIVNQRAEKDGDAKLLENFLFHDPPLHIRRTLDQFHYYMTDNTTARDSDQVITRYYQRQFPTKPPPIVMVDQLWLWIVDEKTIVTSFPQRWGGRSSTDEADNLVNMTNVIDSMITHLKRKARDPIISVNSFSEMIIARCLGLDFNSIKWQHERYRYLEIFEHSIKLLADEETRCFNHFADRAIMGKKEEKKSTPKRLDRSNEGSEPPKDASNDDDAKTKKSGSPRSLGSKDEDIFDISREIELLKEVKDIRDELNILSTLFRQQSTVIKSFYSAIQPQAPQSRTALMDAVNRHIAEVDVLDKDAETSYTALENLLDLKQKQANVSEARITRISGNTITVFTIVTIIFLPASFMAAFLALPIAQYPKVNDNYELSYAIKYTTTTTIAMAVPFIIFALYVNPILRSLKLLLRALERLYLELNRLAHHIFTFLKVSAGILSLVAKSPPLKLFKVCFKCVVVFLKCLWALFIRRQWVLEEIREYKRAKTESLSKKMEWRKRRYVIHRWVAWRRREKEKNEEEPETLGNSGARLEEVDDSQIETS</sequence>
<dbReference type="SUPFAM" id="SSF48452">
    <property type="entry name" value="TPR-like"/>
    <property type="match status" value="1"/>
</dbReference>
<dbReference type="Pfam" id="PF01544">
    <property type="entry name" value="CorA"/>
    <property type="match status" value="1"/>
</dbReference>
<dbReference type="InterPro" id="IPR011990">
    <property type="entry name" value="TPR-like_helical_dom_sf"/>
</dbReference>
<feature type="transmembrane region" description="Helical" evidence="3">
    <location>
        <begin position="1098"/>
        <end position="1120"/>
    </location>
</feature>
<accession>A0A3D8SNM7</accession>
<feature type="transmembrane region" description="Helical" evidence="3">
    <location>
        <begin position="1140"/>
        <end position="1163"/>
    </location>
</feature>
<feature type="compositionally biased region" description="Acidic residues" evidence="2">
    <location>
        <begin position="1292"/>
        <end position="1301"/>
    </location>
</feature>
<dbReference type="InterPro" id="IPR050829">
    <property type="entry name" value="CorA_MIT"/>
</dbReference>
<dbReference type="Gene3D" id="1.25.40.10">
    <property type="entry name" value="Tetratricopeptide repeat domain"/>
    <property type="match status" value="1"/>
</dbReference>
<proteinExistence type="predicted"/>
<dbReference type="Pfam" id="PF13424">
    <property type="entry name" value="TPR_12"/>
    <property type="match status" value="1"/>
</dbReference>
<dbReference type="EMBL" id="PDLN01000004">
    <property type="protein sequence ID" value="RDW87897.1"/>
    <property type="molecule type" value="Genomic_DNA"/>
</dbReference>
<protein>
    <submittedName>
        <fullName evidence="4">Uncharacterized protein</fullName>
    </submittedName>
</protein>
<evidence type="ECO:0000256" key="1">
    <source>
        <dbReference type="PROSITE-ProRule" id="PRU00023"/>
    </source>
</evidence>
<comment type="caution">
    <text evidence="4">The sequence shown here is derived from an EMBL/GenBank/DDBJ whole genome shotgun (WGS) entry which is preliminary data.</text>
</comment>
<feature type="region of interest" description="Disordered" evidence="2">
    <location>
        <begin position="1272"/>
        <end position="1301"/>
    </location>
</feature>
<dbReference type="OrthoDB" id="3564634at2759"/>
<evidence type="ECO:0000313" key="4">
    <source>
        <dbReference type="EMBL" id="RDW87897.1"/>
    </source>
</evidence>
<feature type="compositionally biased region" description="Polar residues" evidence="2">
    <location>
        <begin position="571"/>
        <end position="587"/>
    </location>
</feature>
<dbReference type="InterPro" id="IPR002523">
    <property type="entry name" value="MgTranspt_CorA/ZnTranspt_ZntB"/>
</dbReference>
<dbReference type="GO" id="GO:0046873">
    <property type="term" value="F:metal ion transmembrane transporter activity"/>
    <property type="evidence" value="ECO:0007669"/>
    <property type="project" value="InterPro"/>
</dbReference>
<dbReference type="Pfam" id="PF12796">
    <property type="entry name" value="Ank_2"/>
    <property type="match status" value="1"/>
</dbReference>
<evidence type="ECO:0000313" key="5">
    <source>
        <dbReference type="Proteomes" id="UP000256328"/>
    </source>
</evidence>
<keyword evidence="1" id="KW-0040">ANK repeat</keyword>
<name>A0A3D8SNM7_9HELO</name>
<dbReference type="SUPFAM" id="SSF48403">
    <property type="entry name" value="Ankyrin repeat"/>
    <property type="match status" value="1"/>
</dbReference>
<dbReference type="SMART" id="SM00248">
    <property type="entry name" value="ANK"/>
    <property type="match status" value="5"/>
</dbReference>
<dbReference type="PROSITE" id="PS50088">
    <property type="entry name" value="ANK_REPEAT"/>
    <property type="match status" value="1"/>
</dbReference>
<dbReference type="InterPro" id="IPR036770">
    <property type="entry name" value="Ankyrin_rpt-contain_sf"/>
</dbReference>
<feature type="region of interest" description="Disordered" evidence="2">
    <location>
        <begin position="947"/>
        <end position="990"/>
    </location>
</feature>
<dbReference type="PANTHER" id="PTHR47685:SF1">
    <property type="entry name" value="MAGNESIUM TRANSPORT PROTEIN CORA"/>
    <property type="match status" value="1"/>
</dbReference>
<evidence type="ECO:0000256" key="2">
    <source>
        <dbReference type="SAM" id="MobiDB-lite"/>
    </source>
</evidence>
<dbReference type="InterPro" id="IPR002110">
    <property type="entry name" value="Ankyrin_rpt"/>
</dbReference>
<keyword evidence="3" id="KW-0472">Membrane</keyword>
<organism evidence="4 5">
    <name type="scientific">Coleophoma crateriformis</name>
    <dbReference type="NCBI Taxonomy" id="565419"/>
    <lineage>
        <taxon>Eukaryota</taxon>
        <taxon>Fungi</taxon>
        <taxon>Dikarya</taxon>
        <taxon>Ascomycota</taxon>
        <taxon>Pezizomycotina</taxon>
        <taxon>Leotiomycetes</taxon>
        <taxon>Helotiales</taxon>
        <taxon>Dermateaceae</taxon>
        <taxon>Coleophoma</taxon>
    </lineage>
</organism>
<keyword evidence="3" id="KW-1133">Transmembrane helix</keyword>
<keyword evidence="5" id="KW-1185">Reference proteome</keyword>
<evidence type="ECO:0000256" key="3">
    <source>
        <dbReference type="SAM" id="Phobius"/>
    </source>
</evidence>
<dbReference type="Proteomes" id="UP000256328">
    <property type="component" value="Unassembled WGS sequence"/>
</dbReference>
<dbReference type="GO" id="GO:0016020">
    <property type="term" value="C:membrane"/>
    <property type="evidence" value="ECO:0007669"/>
    <property type="project" value="InterPro"/>
</dbReference>
<gene>
    <name evidence="4" type="ORF">BP5796_03591</name>
</gene>
<keyword evidence="3" id="KW-0812">Transmembrane</keyword>
<feature type="compositionally biased region" description="Basic and acidic residues" evidence="2">
    <location>
        <begin position="947"/>
        <end position="979"/>
    </location>
</feature>
<dbReference type="PROSITE" id="PS50297">
    <property type="entry name" value="ANK_REP_REGION"/>
    <property type="match status" value="1"/>
</dbReference>
<reference evidence="4 5" key="1">
    <citation type="journal article" date="2018" name="IMA Fungus">
        <title>IMA Genome-F 9: Draft genome sequence of Annulohypoxylon stygium, Aspergillus mulundensis, Berkeleyomyces basicola (syn. Thielaviopsis basicola), Ceratocystis smalleyi, two Cercospora beticola strains, Coleophoma cylindrospora, Fusarium fracticaudum, Phialophora cf. hyalina, and Morchella septimelata.</title>
        <authorList>
            <person name="Wingfield B.D."/>
            <person name="Bills G.F."/>
            <person name="Dong Y."/>
            <person name="Huang W."/>
            <person name="Nel W.J."/>
            <person name="Swalarsk-Parry B.S."/>
            <person name="Vaghefi N."/>
            <person name="Wilken P.M."/>
            <person name="An Z."/>
            <person name="de Beer Z.W."/>
            <person name="De Vos L."/>
            <person name="Chen L."/>
            <person name="Duong T.A."/>
            <person name="Gao Y."/>
            <person name="Hammerbacher A."/>
            <person name="Kikkert J.R."/>
            <person name="Li Y."/>
            <person name="Li H."/>
            <person name="Li K."/>
            <person name="Li Q."/>
            <person name="Liu X."/>
            <person name="Ma X."/>
            <person name="Naidoo K."/>
            <person name="Pethybridge S.J."/>
            <person name="Sun J."/>
            <person name="Steenkamp E.T."/>
            <person name="van der Nest M.A."/>
            <person name="van Wyk S."/>
            <person name="Wingfield M.J."/>
            <person name="Xiong C."/>
            <person name="Yue Q."/>
            <person name="Zhang X."/>
        </authorList>
    </citation>
    <scope>NUCLEOTIDE SEQUENCE [LARGE SCALE GENOMIC DNA]</scope>
    <source>
        <strain evidence="4 5">BP5796</strain>
    </source>
</reference>